<dbReference type="EMBL" id="BAABBY010000001">
    <property type="protein sequence ID" value="GAA4195740.1"/>
    <property type="molecule type" value="Genomic_DNA"/>
</dbReference>
<reference evidence="3" key="1">
    <citation type="journal article" date="2019" name="Int. J. Syst. Evol. Microbiol.">
        <title>The Global Catalogue of Microorganisms (GCM) 10K type strain sequencing project: providing services to taxonomists for standard genome sequencing and annotation.</title>
        <authorList>
            <consortium name="The Broad Institute Genomics Platform"/>
            <consortium name="The Broad Institute Genome Sequencing Center for Infectious Disease"/>
            <person name="Wu L."/>
            <person name="Ma J."/>
        </authorList>
    </citation>
    <scope>NUCLEOTIDE SEQUENCE [LARGE SCALE GENOMIC DNA]</scope>
    <source>
        <strain evidence="3">JCM 17626</strain>
    </source>
</reference>
<dbReference type="Proteomes" id="UP001501772">
    <property type="component" value="Unassembled WGS sequence"/>
</dbReference>
<evidence type="ECO:0000256" key="1">
    <source>
        <dbReference type="SAM" id="Phobius"/>
    </source>
</evidence>
<comment type="caution">
    <text evidence="2">The sequence shown here is derived from an EMBL/GenBank/DDBJ whole genome shotgun (WGS) entry which is preliminary data.</text>
</comment>
<sequence>MKKKIIKKNSIYVVLVAGTAITFASLGFIPKEEKSNYARATAEFSGQSIFKGIFFGDKKVGAFIPEISDERNYKGSAAGLDQFIKKIEAIDADFFSSFKLSMESGNPIKVEQALNDANKILSKIVTVKIASQKNGTEETMVAIIGQTASTDITWVPGPLNNLATAVSTDGLPGPTLDREKAISYLANSLKK</sequence>
<name>A0ABP8B1I1_9SPHI</name>
<keyword evidence="3" id="KW-1185">Reference proteome</keyword>
<keyword evidence="1" id="KW-0812">Transmembrane</keyword>
<dbReference type="RefSeq" id="WP_344848107.1">
    <property type="nucleotide sequence ID" value="NZ_BAABBY010000001.1"/>
</dbReference>
<evidence type="ECO:0000313" key="2">
    <source>
        <dbReference type="EMBL" id="GAA4195740.1"/>
    </source>
</evidence>
<keyword evidence="1" id="KW-0472">Membrane</keyword>
<proteinExistence type="predicted"/>
<feature type="transmembrane region" description="Helical" evidence="1">
    <location>
        <begin position="12"/>
        <end position="29"/>
    </location>
</feature>
<dbReference type="Pfam" id="PF26137">
    <property type="entry name" value="Toxin_SdpC"/>
    <property type="match status" value="1"/>
</dbReference>
<evidence type="ECO:0000313" key="3">
    <source>
        <dbReference type="Proteomes" id="UP001501772"/>
    </source>
</evidence>
<keyword evidence="1" id="KW-1133">Transmembrane helix</keyword>
<dbReference type="InterPro" id="IPR023888">
    <property type="entry name" value="SdpC-like"/>
</dbReference>
<evidence type="ECO:0008006" key="4">
    <source>
        <dbReference type="Google" id="ProtNLM"/>
    </source>
</evidence>
<gene>
    <name evidence="2" type="ORF">GCM10022289_00370</name>
</gene>
<organism evidence="2 3">
    <name type="scientific">Pedobacter jeongneungensis</name>
    <dbReference type="NCBI Taxonomy" id="947309"/>
    <lineage>
        <taxon>Bacteria</taxon>
        <taxon>Pseudomonadati</taxon>
        <taxon>Bacteroidota</taxon>
        <taxon>Sphingobacteriia</taxon>
        <taxon>Sphingobacteriales</taxon>
        <taxon>Sphingobacteriaceae</taxon>
        <taxon>Pedobacter</taxon>
    </lineage>
</organism>
<protein>
    <recommendedName>
        <fullName evidence="4">SdpC family antimicrobial peptide</fullName>
    </recommendedName>
</protein>
<accession>A0ABP8B1I1</accession>